<dbReference type="AlphaFoldDB" id="A0A1I2F2M4"/>
<dbReference type="STRING" id="935223.SAMN04488131_1072"/>
<keyword evidence="3" id="KW-1185">Reference proteome</keyword>
<sequence>MIAGTKAETVISIIEKIPLKARNQVTKITLDMAANMGLIAKKCFPNAIRVTDRFHVQKLALEALQEIRIKYRWQAIDQENEAIEKAKKTNKKFEMKTLINGDTLKQLLARSRYFLYKNKSKWSKNQIDRAALLFELYPDIEKAYNLAQDLRNIFEKTTD</sequence>
<gene>
    <name evidence="2" type="ORF">SAMN04488131_1072</name>
</gene>
<dbReference type="EMBL" id="FONQ01000007">
    <property type="protein sequence ID" value="SFE99602.1"/>
    <property type="molecule type" value="Genomic_DNA"/>
</dbReference>
<organism evidence="2 3">
    <name type="scientific">Flavobacterium xueshanense</name>
    <dbReference type="NCBI Taxonomy" id="935223"/>
    <lineage>
        <taxon>Bacteria</taxon>
        <taxon>Pseudomonadati</taxon>
        <taxon>Bacteroidota</taxon>
        <taxon>Flavobacteriia</taxon>
        <taxon>Flavobacteriales</taxon>
        <taxon>Flavobacteriaceae</taxon>
        <taxon>Flavobacterium</taxon>
    </lineage>
</organism>
<evidence type="ECO:0000313" key="3">
    <source>
        <dbReference type="Proteomes" id="UP000198596"/>
    </source>
</evidence>
<protein>
    <submittedName>
        <fullName evidence="2">Transposase</fullName>
    </submittedName>
</protein>
<evidence type="ECO:0000313" key="2">
    <source>
        <dbReference type="EMBL" id="SFE99602.1"/>
    </source>
</evidence>
<dbReference type="PANTHER" id="PTHR33498">
    <property type="entry name" value="TRANSPOSASE FOR INSERTION SEQUENCE ELEMENT IS1557"/>
    <property type="match status" value="1"/>
</dbReference>
<dbReference type="PANTHER" id="PTHR33498:SF1">
    <property type="entry name" value="TRANSPOSASE FOR INSERTION SEQUENCE ELEMENT IS1557"/>
    <property type="match status" value="1"/>
</dbReference>
<dbReference type="InterPro" id="IPR002560">
    <property type="entry name" value="Transposase_DDE"/>
</dbReference>
<dbReference type="Proteomes" id="UP000198596">
    <property type="component" value="Unassembled WGS sequence"/>
</dbReference>
<proteinExistence type="predicted"/>
<dbReference type="InterPro" id="IPR047951">
    <property type="entry name" value="Transpos_ISL3"/>
</dbReference>
<evidence type="ECO:0000259" key="1">
    <source>
        <dbReference type="Pfam" id="PF01610"/>
    </source>
</evidence>
<dbReference type="Pfam" id="PF01610">
    <property type="entry name" value="DDE_Tnp_ISL3"/>
    <property type="match status" value="1"/>
</dbReference>
<reference evidence="3" key="1">
    <citation type="submission" date="2016-10" db="EMBL/GenBank/DDBJ databases">
        <authorList>
            <person name="Varghese N."/>
            <person name="Submissions S."/>
        </authorList>
    </citation>
    <scope>NUCLEOTIDE SEQUENCE [LARGE SCALE GENOMIC DNA]</scope>
    <source>
        <strain evidence="3">CGMCC 1.9227</strain>
    </source>
</reference>
<feature type="domain" description="Transposase IS204/IS1001/IS1096/IS1165 DDE" evidence="1">
    <location>
        <begin position="3"/>
        <end position="157"/>
    </location>
</feature>
<name>A0A1I2F2M4_9FLAO</name>
<accession>A0A1I2F2M4</accession>